<sequence>MTITRTGTLAAAVALTAATTVAVAPAYAAPTSTQAETGVVQYADTPGSSTSGSLEGEFAQAGLVLVAGLAVSAALAIGAGVAGGAIELPPIPGLPL</sequence>
<gene>
    <name evidence="3" type="ORF">EDD19_11279</name>
</gene>
<evidence type="ECO:0000256" key="2">
    <source>
        <dbReference type="SAM" id="SignalP"/>
    </source>
</evidence>
<evidence type="ECO:0000256" key="1">
    <source>
        <dbReference type="SAM" id="Phobius"/>
    </source>
</evidence>
<dbReference type="AlphaFoldDB" id="A0A4V2W7W2"/>
<dbReference type="RefSeq" id="WP_131885891.1">
    <property type="nucleotide sequence ID" value="NZ_CP143053.1"/>
</dbReference>
<keyword evidence="2" id="KW-0732">Signal</keyword>
<dbReference type="EMBL" id="SMCX01000012">
    <property type="protein sequence ID" value="TCW23518.1"/>
    <property type="molecule type" value="Genomic_DNA"/>
</dbReference>
<dbReference type="Proteomes" id="UP000295805">
    <property type="component" value="Unassembled WGS sequence"/>
</dbReference>
<organism evidence="3 4">
    <name type="scientific">Dietzia cinnamea</name>
    <dbReference type="NCBI Taxonomy" id="321318"/>
    <lineage>
        <taxon>Bacteria</taxon>
        <taxon>Bacillati</taxon>
        <taxon>Actinomycetota</taxon>
        <taxon>Actinomycetes</taxon>
        <taxon>Mycobacteriales</taxon>
        <taxon>Dietziaceae</taxon>
        <taxon>Dietzia</taxon>
    </lineage>
</organism>
<proteinExistence type="predicted"/>
<feature type="transmembrane region" description="Helical" evidence="1">
    <location>
        <begin position="59"/>
        <end position="86"/>
    </location>
</feature>
<feature type="signal peptide" evidence="2">
    <location>
        <begin position="1"/>
        <end position="28"/>
    </location>
</feature>
<reference evidence="3 4" key="1">
    <citation type="submission" date="2019-03" db="EMBL/GenBank/DDBJ databases">
        <title>Root nodule microbial communities of legume samples collected from USA, Mexico and Botswana.</title>
        <authorList>
            <person name="Hirsch A."/>
        </authorList>
    </citation>
    <scope>NUCLEOTIDE SEQUENCE [LARGE SCALE GENOMIC DNA]</scope>
    <source>
        <strain evidence="3 4">55</strain>
    </source>
</reference>
<dbReference type="GeneID" id="89531746"/>
<protein>
    <submittedName>
        <fullName evidence="3">Uncharacterized protein</fullName>
    </submittedName>
</protein>
<accession>A0A4V2W7W2</accession>
<comment type="caution">
    <text evidence="3">The sequence shown here is derived from an EMBL/GenBank/DDBJ whole genome shotgun (WGS) entry which is preliminary data.</text>
</comment>
<keyword evidence="1" id="KW-0812">Transmembrane</keyword>
<evidence type="ECO:0000313" key="4">
    <source>
        <dbReference type="Proteomes" id="UP000295805"/>
    </source>
</evidence>
<keyword evidence="1" id="KW-1133">Transmembrane helix</keyword>
<evidence type="ECO:0000313" key="3">
    <source>
        <dbReference type="EMBL" id="TCW23518.1"/>
    </source>
</evidence>
<name>A0A4V2W7W2_9ACTN</name>
<keyword evidence="1" id="KW-0472">Membrane</keyword>
<feature type="chain" id="PRO_5020652175" evidence="2">
    <location>
        <begin position="29"/>
        <end position="96"/>
    </location>
</feature>